<dbReference type="AlphaFoldDB" id="A0A1R2APX0"/>
<comment type="caution">
    <text evidence="2">The sequence shown here is derived from an EMBL/GenBank/DDBJ whole genome shotgun (WGS) entry which is preliminary data.</text>
</comment>
<keyword evidence="1" id="KW-1133">Transmembrane helix</keyword>
<evidence type="ECO:0000256" key="1">
    <source>
        <dbReference type="SAM" id="Phobius"/>
    </source>
</evidence>
<sequence>MSFRKFIMRAYYPEFTKQRILFANAEKAGMIPNERLDTVRSHLKYYFAKRFVSFGISGVLAIYMPLPVDAIIEIPLRIGVFTIAFRGMIYKVEMDLLEKINEVCSGLDLESKINDLNIPEKDKKKLEDIIKNK</sequence>
<proteinExistence type="predicted"/>
<protein>
    <submittedName>
        <fullName evidence="2">Uncharacterized protein</fullName>
    </submittedName>
</protein>
<gene>
    <name evidence="2" type="ORF">SteCoe_36551</name>
</gene>
<reference evidence="2 3" key="1">
    <citation type="submission" date="2016-11" db="EMBL/GenBank/DDBJ databases">
        <title>The macronuclear genome of Stentor coeruleus: a giant cell with tiny introns.</title>
        <authorList>
            <person name="Slabodnick M."/>
            <person name="Ruby J.G."/>
            <person name="Reiff S.B."/>
            <person name="Swart E.C."/>
            <person name="Gosai S."/>
            <person name="Prabakaran S."/>
            <person name="Witkowska E."/>
            <person name="Larue G.E."/>
            <person name="Fisher S."/>
            <person name="Freeman R.M."/>
            <person name="Gunawardena J."/>
            <person name="Chu W."/>
            <person name="Stover N.A."/>
            <person name="Gregory B.D."/>
            <person name="Nowacki M."/>
            <person name="Derisi J."/>
            <person name="Roy S.W."/>
            <person name="Marshall W.F."/>
            <person name="Sood P."/>
        </authorList>
    </citation>
    <scope>NUCLEOTIDE SEQUENCE [LARGE SCALE GENOMIC DNA]</scope>
    <source>
        <strain evidence="2">WM001</strain>
    </source>
</reference>
<feature type="transmembrane region" description="Helical" evidence="1">
    <location>
        <begin position="45"/>
        <end position="64"/>
    </location>
</feature>
<keyword evidence="3" id="KW-1185">Reference proteome</keyword>
<evidence type="ECO:0000313" key="3">
    <source>
        <dbReference type="Proteomes" id="UP000187209"/>
    </source>
</evidence>
<keyword evidence="1" id="KW-0472">Membrane</keyword>
<dbReference type="Proteomes" id="UP000187209">
    <property type="component" value="Unassembled WGS sequence"/>
</dbReference>
<keyword evidence="1" id="KW-0812">Transmembrane</keyword>
<dbReference type="EMBL" id="MPUH01001687">
    <property type="protein sequence ID" value="OMJ66564.1"/>
    <property type="molecule type" value="Genomic_DNA"/>
</dbReference>
<organism evidence="2 3">
    <name type="scientific">Stentor coeruleus</name>
    <dbReference type="NCBI Taxonomy" id="5963"/>
    <lineage>
        <taxon>Eukaryota</taxon>
        <taxon>Sar</taxon>
        <taxon>Alveolata</taxon>
        <taxon>Ciliophora</taxon>
        <taxon>Postciliodesmatophora</taxon>
        <taxon>Heterotrichea</taxon>
        <taxon>Heterotrichida</taxon>
        <taxon>Stentoridae</taxon>
        <taxon>Stentor</taxon>
    </lineage>
</organism>
<accession>A0A1R2APX0</accession>
<evidence type="ECO:0000313" key="2">
    <source>
        <dbReference type="EMBL" id="OMJ66564.1"/>
    </source>
</evidence>
<name>A0A1R2APX0_9CILI</name>